<keyword evidence="1" id="KW-0732">Signal</keyword>
<organism evidence="2 3">
    <name type="scientific">Mucisphaera calidilacus</name>
    <dbReference type="NCBI Taxonomy" id="2527982"/>
    <lineage>
        <taxon>Bacteria</taxon>
        <taxon>Pseudomonadati</taxon>
        <taxon>Planctomycetota</taxon>
        <taxon>Phycisphaerae</taxon>
        <taxon>Phycisphaerales</taxon>
        <taxon>Phycisphaeraceae</taxon>
        <taxon>Mucisphaera</taxon>
    </lineage>
</organism>
<dbReference type="RefSeq" id="WP_236254801.1">
    <property type="nucleotide sequence ID" value="NZ_CP036280.1"/>
</dbReference>
<accession>A0A518BX57</accession>
<evidence type="ECO:0000313" key="2">
    <source>
        <dbReference type="EMBL" id="QDU71524.1"/>
    </source>
</evidence>
<dbReference type="EMBL" id="CP036280">
    <property type="protein sequence ID" value="QDU71524.1"/>
    <property type="molecule type" value="Genomic_DNA"/>
</dbReference>
<proteinExistence type="predicted"/>
<dbReference type="AlphaFoldDB" id="A0A518BX57"/>
<reference evidence="2 3" key="1">
    <citation type="submission" date="2019-02" db="EMBL/GenBank/DDBJ databases">
        <title>Deep-cultivation of Planctomycetes and their phenomic and genomic characterization uncovers novel biology.</title>
        <authorList>
            <person name="Wiegand S."/>
            <person name="Jogler M."/>
            <person name="Boedeker C."/>
            <person name="Pinto D."/>
            <person name="Vollmers J."/>
            <person name="Rivas-Marin E."/>
            <person name="Kohn T."/>
            <person name="Peeters S.H."/>
            <person name="Heuer A."/>
            <person name="Rast P."/>
            <person name="Oberbeckmann S."/>
            <person name="Bunk B."/>
            <person name="Jeske O."/>
            <person name="Meyerdierks A."/>
            <person name="Storesund J.E."/>
            <person name="Kallscheuer N."/>
            <person name="Luecker S."/>
            <person name="Lage O.M."/>
            <person name="Pohl T."/>
            <person name="Merkel B.J."/>
            <person name="Hornburger P."/>
            <person name="Mueller R.-W."/>
            <person name="Bruemmer F."/>
            <person name="Labrenz M."/>
            <person name="Spormann A.M."/>
            <person name="Op den Camp H."/>
            <person name="Overmann J."/>
            <person name="Amann R."/>
            <person name="Jetten M.S.M."/>
            <person name="Mascher T."/>
            <person name="Medema M.H."/>
            <person name="Devos D.P."/>
            <person name="Kaster A.-K."/>
            <person name="Ovreas L."/>
            <person name="Rohde M."/>
            <person name="Galperin M.Y."/>
            <person name="Jogler C."/>
        </authorList>
    </citation>
    <scope>NUCLEOTIDE SEQUENCE [LARGE SCALE GENOMIC DNA]</scope>
    <source>
        <strain evidence="2 3">Pan265</strain>
    </source>
</reference>
<evidence type="ECO:0000256" key="1">
    <source>
        <dbReference type="SAM" id="SignalP"/>
    </source>
</evidence>
<keyword evidence="3" id="KW-1185">Reference proteome</keyword>
<evidence type="ECO:0000313" key="3">
    <source>
        <dbReference type="Proteomes" id="UP000320386"/>
    </source>
</evidence>
<name>A0A518BX57_9BACT</name>
<gene>
    <name evidence="2" type="ORF">Pan265_13740</name>
</gene>
<feature type="chain" id="PRO_5021706483" evidence="1">
    <location>
        <begin position="22"/>
        <end position="340"/>
    </location>
</feature>
<protein>
    <submittedName>
        <fullName evidence="2">Uncharacterized protein</fullName>
    </submittedName>
</protein>
<dbReference type="Proteomes" id="UP000320386">
    <property type="component" value="Chromosome"/>
</dbReference>
<feature type="signal peptide" evidence="1">
    <location>
        <begin position="1"/>
        <end position="21"/>
    </location>
</feature>
<sequence precursor="true">MNRINTLAATALALAASPALGQVVLSDSFDRTTGLNEAPIDGGFSDWGSPDNALGGSAAGDYLLVSDLANAAMEVTDGDNAILNFGRVILDYNIATDADVLGMGAVEIKVDFNPGNTGGPSFNGRDWLGVFLGDSNQLNGSIGAQFALTGGNPDARVGAGPRNSGSTIARLGPANIRAAGNPSAGNFNEPAYDPSALDDYIAWQAGGDGTAPGDPVEEFPNDRWYTLKLLVTSAPGFTLFEANAPHLAQLHIGPQGGTLDRVDFIPQTPEIEEQFSWGDNNTLTASGGTDTTPGVNDAYLVFVSNGADHRFDNLTISAVPEPAGMAVLGLGAAALLRRRA</sequence>
<dbReference type="KEGG" id="mcad:Pan265_13740"/>